<proteinExistence type="predicted"/>
<evidence type="ECO:0000313" key="4">
    <source>
        <dbReference type="EMBL" id="CAB4937595.1"/>
    </source>
</evidence>
<evidence type="ECO:0000313" key="5">
    <source>
        <dbReference type="EMBL" id="CAB4990950.1"/>
    </source>
</evidence>
<dbReference type="Gene3D" id="3.30.450.30">
    <property type="entry name" value="Dynein light chain 2a, cytoplasmic"/>
    <property type="match status" value="1"/>
</dbReference>
<sequence length="140" mass="14422">MALSEKADNVNWLMANFVRTTPGVEQALAVSSDGLLIALSTALDRASADKLAAVITGMRSLAHGAAGELAMGRVMQVLVEMASGYLFVASISDGSTLGVAAARDCDLGLVGFEIALLVERVGTQLTPALVTELKNSMVAV</sequence>
<evidence type="ECO:0000259" key="1">
    <source>
        <dbReference type="SMART" id="SM00960"/>
    </source>
</evidence>
<evidence type="ECO:0000313" key="2">
    <source>
        <dbReference type="EMBL" id="CAB4363898.1"/>
    </source>
</evidence>
<dbReference type="AlphaFoldDB" id="A0A6J7J302"/>
<dbReference type="EMBL" id="CAEZYF010000001">
    <property type="protein sequence ID" value="CAB4701108.1"/>
    <property type="molecule type" value="Genomic_DNA"/>
</dbReference>
<reference evidence="4" key="1">
    <citation type="submission" date="2020-05" db="EMBL/GenBank/DDBJ databases">
        <authorList>
            <person name="Chiriac C."/>
            <person name="Salcher M."/>
            <person name="Ghai R."/>
            <person name="Kavagutti S V."/>
        </authorList>
    </citation>
    <scope>NUCLEOTIDE SEQUENCE</scope>
</reference>
<name>A0A6J7J302_9ZZZZ</name>
<dbReference type="Pfam" id="PF03259">
    <property type="entry name" value="Robl_LC7"/>
    <property type="match status" value="1"/>
</dbReference>
<dbReference type="InterPro" id="IPR004942">
    <property type="entry name" value="Roadblock/LAMTOR2_dom"/>
</dbReference>
<evidence type="ECO:0000313" key="3">
    <source>
        <dbReference type="EMBL" id="CAB4701108.1"/>
    </source>
</evidence>
<gene>
    <name evidence="3" type="ORF">UFOPK2656_00064</name>
    <name evidence="4" type="ORF">UFOPK3651_01914</name>
    <name evidence="5" type="ORF">UFOPK3931_01468</name>
    <name evidence="2" type="ORF">UFOPK4189_01668</name>
</gene>
<dbReference type="PANTHER" id="PTHR36222:SF1">
    <property type="entry name" value="SERINE PROTEASE INHIBITOR RV3364C"/>
    <property type="match status" value="1"/>
</dbReference>
<dbReference type="SUPFAM" id="SSF103196">
    <property type="entry name" value="Roadblock/LC7 domain"/>
    <property type="match status" value="1"/>
</dbReference>
<dbReference type="EMBL" id="CAFBMT010000010">
    <property type="protein sequence ID" value="CAB4937595.1"/>
    <property type="molecule type" value="Genomic_DNA"/>
</dbReference>
<dbReference type="SMART" id="SM00960">
    <property type="entry name" value="Robl_LC7"/>
    <property type="match status" value="1"/>
</dbReference>
<feature type="domain" description="Roadblock/LAMTOR2" evidence="1">
    <location>
        <begin position="11"/>
        <end position="101"/>
    </location>
</feature>
<dbReference type="EMBL" id="CAESGF010000008">
    <property type="protein sequence ID" value="CAB4363898.1"/>
    <property type="molecule type" value="Genomic_DNA"/>
</dbReference>
<dbReference type="EMBL" id="CAFBOL010000034">
    <property type="protein sequence ID" value="CAB4990950.1"/>
    <property type="molecule type" value="Genomic_DNA"/>
</dbReference>
<organism evidence="4">
    <name type="scientific">freshwater metagenome</name>
    <dbReference type="NCBI Taxonomy" id="449393"/>
    <lineage>
        <taxon>unclassified sequences</taxon>
        <taxon>metagenomes</taxon>
        <taxon>ecological metagenomes</taxon>
    </lineage>
</organism>
<protein>
    <submittedName>
        <fullName evidence="4">Unannotated protein</fullName>
    </submittedName>
</protein>
<dbReference type="PANTHER" id="PTHR36222">
    <property type="entry name" value="SERINE PROTEASE INHIBITOR RV3364C"/>
    <property type="match status" value="1"/>
</dbReference>
<dbReference type="InterPro" id="IPR053141">
    <property type="entry name" value="Mycobact_SerProt_Inhib_Rv3364c"/>
</dbReference>
<accession>A0A6J7J302</accession>